<name>A0ABP4BHL0_9ACTN</name>
<dbReference type="InterPro" id="IPR036866">
    <property type="entry name" value="RibonucZ/Hydroxyglut_hydro"/>
</dbReference>
<evidence type="ECO:0000313" key="2">
    <source>
        <dbReference type="EMBL" id="GAA0949359.1"/>
    </source>
</evidence>
<feature type="domain" description="Metallo-beta-lactamase" evidence="1">
    <location>
        <begin position="5"/>
        <end position="169"/>
    </location>
</feature>
<dbReference type="SMART" id="SM00849">
    <property type="entry name" value="Lactamase_B"/>
    <property type="match status" value="1"/>
</dbReference>
<comment type="caution">
    <text evidence="2">The sequence shown here is derived from an EMBL/GenBank/DDBJ whole genome shotgun (WGS) entry which is preliminary data.</text>
</comment>
<gene>
    <name evidence="2" type="ORF">GCM10009550_26670</name>
</gene>
<dbReference type="Gene3D" id="3.60.15.10">
    <property type="entry name" value="Ribonuclease Z/Hydroxyacylglutathione hydrolase-like"/>
    <property type="match status" value="1"/>
</dbReference>
<dbReference type="InterPro" id="IPR001279">
    <property type="entry name" value="Metallo-B-lactamas"/>
</dbReference>
<dbReference type="Pfam" id="PF13483">
    <property type="entry name" value="Lactamase_B_3"/>
    <property type="match status" value="1"/>
</dbReference>
<dbReference type="InterPro" id="IPR050114">
    <property type="entry name" value="UPF0173_UPF0282_UlaG_hydrolase"/>
</dbReference>
<dbReference type="EMBL" id="BAAAHH010000008">
    <property type="protein sequence ID" value="GAA0949359.1"/>
    <property type="molecule type" value="Genomic_DNA"/>
</dbReference>
<sequence>MVKFPHSCIRFETSEGRLVVDPGAFSGSAPLEDPDAVLITHVHFDHLVPDAVRDLKSRRPDLQIYGPPSLAEFLKDTPFTEVRHGDVIRAAGLEVKVFGEKHAVIHPSIPVIENVGYYFDGVFHPGDGFTVPDLPVHTLLAPTAAPWMKLSEGADYIERVAPQKVHPIHEAILGDDGLAVFDRLLGSLTTPEYVRLGPGEGVDL</sequence>
<keyword evidence="3" id="KW-1185">Reference proteome</keyword>
<evidence type="ECO:0000313" key="3">
    <source>
        <dbReference type="Proteomes" id="UP001500665"/>
    </source>
</evidence>
<evidence type="ECO:0000259" key="1">
    <source>
        <dbReference type="SMART" id="SM00849"/>
    </source>
</evidence>
<organism evidence="2 3">
    <name type="scientific">Actinocorallia libanotica</name>
    <dbReference type="NCBI Taxonomy" id="46162"/>
    <lineage>
        <taxon>Bacteria</taxon>
        <taxon>Bacillati</taxon>
        <taxon>Actinomycetota</taxon>
        <taxon>Actinomycetes</taxon>
        <taxon>Streptosporangiales</taxon>
        <taxon>Thermomonosporaceae</taxon>
        <taxon>Actinocorallia</taxon>
    </lineage>
</organism>
<dbReference type="PANTHER" id="PTHR43546:SF3">
    <property type="entry name" value="UPF0173 METAL-DEPENDENT HYDROLASE MJ1163"/>
    <property type="match status" value="1"/>
</dbReference>
<protein>
    <submittedName>
        <fullName evidence="2">MBL fold metallo-hydrolase</fullName>
    </submittedName>
</protein>
<dbReference type="Proteomes" id="UP001500665">
    <property type="component" value="Unassembled WGS sequence"/>
</dbReference>
<dbReference type="PANTHER" id="PTHR43546">
    <property type="entry name" value="UPF0173 METAL-DEPENDENT HYDROLASE MJ1163-RELATED"/>
    <property type="match status" value="1"/>
</dbReference>
<reference evidence="3" key="1">
    <citation type="journal article" date="2019" name="Int. J. Syst. Evol. Microbiol.">
        <title>The Global Catalogue of Microorganisms (GCM) 10K type strain sequencing project: providing services to taxonomists for standard genome sequencing and annotation.</title>
        <authorList>
            <consortium name="The Broad Institute Genomics Platform"/>
            <consortium name="The Broad Institute Genome Sequencing Center for Infectious Disease"/>
            <person name="Wu L."/>
            <person name="Ma J."/>
        </authorList>
    </citation>
    <scope>NUCLEOTIDE SEQUENCE [LARGE SCALE GENOMIC DNA]</scope>
    <source>
        <strain evidence="3">JCM 10696</strain>
    </source>
</reference>
<accession>A0ABP4BHL0</accession>
<dbReference type="SUPFAM" id="SSF56281">
    <property type="entry name" value="Metallo-hydrolase/oxidoreductase"/>
    <property type="match status" value="1"/>
</dbReference>
<proteinExistence type="predicted"/>